<dbReference type="AlphaFoldDB" id="A0A5B7GBU0"/>
<gene>
    <name evidence="2" type="ORF">E2C01_048510</name>
</gene>
<comment type="caution">
    <text evidence="2">The sequence shown here is derived from an EMBL/GenBank/DDBJ whole genome shotgun (WGS) entry which is preliminary data.</text>
</comment>
<evidence type="ECO:0000313" key="3">
    <source>
        <dbReference type="Proteomes" id="UP000324222"/>
    </source>
</evidence>
<feature type="compositionally biased region" description="Basic and acidic residues" evidence="1">
    <location>
        <begin position="59"/>
        <end position="71"/>
    </location>
</feature>
<reference evidence="2 3" key="1">
    <citation type="submission" date="2019-05" db="EMBL/GenBank/DDBJ databases">
        <title>Another draft genome of Portunus trituberculatus and its Hox gene families provides insights of decapod evolution.</title>
        <authorList>
            <person name="Jeong J.-H."/>
            <person name="Song I."/>
            <person name="Kim S."/>
            <person name="Choi T."/>
            <person name="Kim D."/>
            <person name="Ryu S."/>
            <person name="Kim W."/>
        </authorList>
    </citation>
    <scope>NUCLEOTIDE SEQUENCE [LARGE SCALE GENOMIC DNA]</scope>
    <source>
        <tissue evidence="2">Muscle</tissue>
    </source>
</reference>
<name>A0A5B7GBU0_PORTR</name>
<organism evidence="2 3">
    <name type="scientific">Portunus trituberculatus</name>
    <name type="common">Swimming crab</name>
    <name type="synonym">Neptunus trituberculatus</name>
    <dbReference type="NCBI Taxonomy" id="210409"/>
    <lineage>
        <taxon>Eukaryota</taxon>
        <taxon>Metazoa</taxon>
        <taxon>Ecdysozoa</taxon>
        <taxon>Arthropoda</taxon>
        <taxon>Crustacea</taxon>
        <taxon>Multicrustacea</taxon>
        <taxon>Malacostraca</taxon>
        <taxon>Eumalacostraca</taxon>
        <taxon>Eucarida</taxon>
        <taxon>Decapoda</taxon>
        <taxon>Pleocyemata</taxon>
        <taxon>Brachyura</taxon>
        <taxon>Eubrachyura</taxon>
        <taxon>Portunoidea</taxon>
        <taxon>Portunidae</taxon>
        <taxon>Portuninae</taxon>
        <taxon>Portunus</taxon>
    </lineage>
</organism>
<feature type="compositionally biased region" description="Pro residues" evidence="1">
    <location>
        <begin position="132"/>
        <end position="146"/>
    </location>
</feature>
<sequence length="162" mass="17331">MRDGGEGRNESKDGGGGADACWRQERGDKVEETERGRREMEGWRKVGGGAVGEAWWMGDGRRGEGRAEAGRRRGPRQQSVCCWPAGEVCVCVFVLLAPPPVDDSSRLAPPLSPSLPFSTTPTTPSTIGAITKPPPSAPPPSPPPPSSTSLHHHHHHRHGHST</sequence>
<dbReference type="Proteomes" id="UP000324222">
    <property type="component" value="Unassembled WGS sequence"/>
</dbReference>
<proteinExistence type="predicted"/>
<accession>A0A5B7GBU0</accession>
<feature type="region of interest" description="Disordered" evidence="1">
    <location>
        <begin position="101"/>
        <end position="162"/>
    </location>
</feature>
<evidence type="ECO:0000256" key="1">
    <source>
        <dbReference type="SAM" id="MobiDB-lite"/>
    </source>
</evidence>
<protein>
    <submittedName>
        <fullName evidence="2">Uncharacterized protein</fullName>
    </submittedName>
</protein>
<feature type="compositionally biased region" description="Basic and acidic residues" evidence="1">
    <location>
        <begin position="1"/>
        <end position="13"/>
    </location>
</feature>
<feature type="compositionally biased region" description="Basic and acidic residues" evidence="1">
    <location>
        <begin position="22"/>
        <end position="44"/>
    </location>
</feature>
<keyword evidence="3" id="KW-1185">Reference proteome</keyword>
<dbReference type="EMBL" id="VSRR010012476">
    <property type="protein sequence ID" value="MPC54588.1"/>
    <property type="molecule type" value="Genomic_DNA"/>
</dbReference>
<feature type="compositionally biased region" description="Basic residues" evidence="1">
    <location>
        <begin position="150"/>
        <end position="162"/>
    </location>
</feature>
<evidence type="ECO:0000313" key="2">
    <source>
        <dbReference type="EMBL" id="MPC54588.1"/>
    </source>
</evidence>
<feature type="region of interest" description="Disordered" evidence="1">
    <location>
        <begin position="1"/>
        <end position="78"/>
    </location>
</feature>
<feature type="compositionally biased region" description="Low complexity" evidence="1">
    <location>
        <begin position="106"/>
        <end position="126"/>
    </location>
</feature>